<dbReference type="EMBL" id="CP022011">
    <property type="protein sequence ID" value="QDJ14863.1"/>
    <property type="molecule type" value="Genomic_DNA"/>
</dbReference>
<name>A0A8E3MGQ8_9PAST</name>
<dbReference type="Proteomes" id="UP000955338">
    <property type="component" value="Chromosome"/>
</dbReference>
<organism evidence="1 2">
    <name type="scientific">Mergibacter septicus</name>
    <dbReference type="NCBI Taxonomy" id="221402"/>
    <lineage>
        <taxon>Bacteria</taxon>
        <taxon>Pseudomonadati</taxon>
        <taxon>Pseudomonadota</taxon>
        <taxon>Gammaproteobacteria</taxon>
        <taxon>Pasteurellales</taxon>
        <taxon>Pasteurellaceae</taxon>
        <taxon>Mergibacter</taxon>
    </lineage>
</organism>
<dbReference type="Pfam" id="PF05926">
    <property type="entry name" value="Phage_GPL"/>
    <property type="match status" value="1"/>
</dbReference>
<dbReference type="RefSeq" id="WP_261920613.1">
    <property type="nucleotide sequence ID" value="NZ_CP022011.1"/>
</dbReference>
<dbReference type="InterPro" id="IPR009225">
    <property type="entry name" value="Phage_head_completion_GpL"/>
</dbReference>
<keyword evidence="2" id="KW-1185">Reference proteome</keyword>
<protein>
    <submittedName>
        <fullName evidence="1">Phage head protein</fullName>
    </submittedName>
</protein>
<evidence type="ECO:0000313" key="1">
    <source>
        <dbReference type="EMBL" id="QDJ14863.1"/>
    </source>
</evidence>
<accession>A0A8E3MGQ8</accession>
<gene>
    <name evidence="1" type="ORF">CEP48_05220</name>
</gene>
<proteinExistence type="predicted"/>
<sequence>MSSISIPYTPAYKQPQIGKEIERQTASINEKKIIQQTNKAIITNNSFFPDIDLTEVRNSMRIDAMITTERLAQAVIESIISVNQDLSDFDRQNAESLADLKAEKINGISILVHRYKRAVFCLAVADLYERYTAYDSTGDSDKKQEKLNESIADLRRDARYAIRDLLKIRRMTVELI</sequence>
<evidence type="ECO:0000313" key="2">
    <source>
        <dbReference type="Proteomes" id="UP000955338"/>
    </source>
</evidence>
<reference evidence="1" key="1">
    <citation type="submission" date="2017-06" db="EMBL/GenBank/DDBJ databases">
        <title>Genome sequencing of pathogenic and non-pathogenic strains within Bisgaard taxon 40.</title>
        <authorList>
            <person name="Ladner J.T."/>
            <person name="Lovett S.P."/>
            <person name="Koroleva G."/>
            <person name="Lorch J.M."/>
        </authorList>
    </citation>
    <scope>NUCLEOTIDE SEQUENCE</scope>
    <source>
        <strain evidence="1">27576-1-I1</strain>
    </source>
</reference>
<dbReference type="AlphaFoldDB" id="A0A8E3MGQ8"/>